<dbReference type="CDD" id="cd05283">
    <property type="entry name" value="CAD1"/>
    <property type="match status" value="1"/>
</dbReference>
<keyword evidence="4" id="KW-0560">Oxidoreductase</keyword>
<dbReference type="Proteomes" id="UP001473302">
    <property type="component" value="Unassembled WGS sequence"/>
</dbReference>
<dbReference type="Gene3D" id="3.40.50.720">
    <property type="entry name" value="NAD(P)-binding Rossmann-like Domain"/>
    <property type="match status" value="1"/>
</dbReference>
<dbReference type="EMBL" id="BAABUK010000044">
    <property type="protein sequence ID" value="GAA5817552.1"/>
    <property type="molecule type" value="Genomic_DNA"/>
</dbReference>
<keyword evidence="2 5" id="KW-0479">Metal-binding</keyword>
<evidence type="ECO:0000259" key="7">
    <source>
        <dbReference type="Pfam" id="PF08240"/>
    </source>
</evidence>
<gene>
    <name evidence="8" type="ORF">MFLAVUS_011100</name>
</gene>
<name>A0ABP9ZEK0_9FUNG</name>
<dbReference type="InterPro" id="IPR036291">
    <property type="entry name" value="NAD(P)-bd_dom_sf"/>
</dbReference>
<dbReference type="SUPFAM" id="SSF51735">
    <property type="entry name" value="NAD(P)-binding Rossmann-fold domains"/>
    <property type="match status" value="1"/>
</dbReference>
<proteinExistence type="inferred from homology"/>
<dbReference type="Gene3D" id="3.90.180.10">
    <property type="entry name" value="Medium-chain alcohol dehydrogenases, catalytic domain"/>
    <property type="match status" value="1"/>
</dbReference>
<organism evidence="8 9">
    <name type="scientific">Mucor flavus</name>
    <dbReference type="NCBI Taxonomy" id="439312"/>
    <lineage>
        <taxon>Eukaryota</taxon>
        <taxon>Fungi</taxon>
        <taxon>Fungi incertae sedis</taxon>
        <taxon>Mucoromycota</taxon>
        <taxon>Mucoromycotina</taxon>
        <taxon>Mucoromycetes</taxon>
        <taxon>Mucorales</taxon>
        <taxon>Mucorineae</taxon>
        <taxon>Mucoraceae</taxon>
        <taxon>Mucor</taxon>
    </lineage>
</organism>
<dbReference type="InterPro" id="IPR011032">
    <property type="entry name" value="GroES-like_sf"/>
</dbReference>
<evidence type="ECO:0000256" key="5">
    <source>
        <dbReference type="RuleBase" id="RU361277"/>
    </source>
</evidence>
<evidence type="ECO:0000256" key="4">
    <source>
        <dbReference type="ARBA" id="ARBA00023002"/>
    </source>
</evidence>
<dbReference type="InterPro" id="IPR002328">
    <property type="entry name" value="ADH_Zn_CS"/>
</dbReference>
<evidence type="ECO:0000259" key="6">
    <source>
        <dbReference type="Pfam" id="PF00107"/>
    </source>
</evidence>
<protein>
    <submittedName>
        <fullName evidence="8">Uncharacterized protein</fullName>
    </submittedName>
</protein>
<comment type="similarity">
    <text evidence="5">Belongs to the zinc-containing alcohol dehydrogenase family.</text>
</comment>
<reference evidence="8 9" key="1">
    <citation type="submission" date="2024-04" db="EMBL/GenBank/DDBJ databases">
        <title>genome sequences of Mucor flavus KT1a and Helicostylum pulchrum KT1b strains isolated from the surface of a dry-aged beef.</title>
        <authorList>
            <person name="Toyotome T."/>
            <person name="Hosono M."/>
            <person name="Torimaru M."/>
            <person name="Fukuda K."/>
            <person name="Mikami N."/>
        </authorList>
    </citation>
    <scope>NUCLEOTIDE SEQUENCE [LARGE SCALE GENOMIC DNA]</scope>
    <source>
        <strain evidence="8 9">KT1a</strain>
    </source>
</reference>
<evidence type="ECO:0000313" key="9">
    <source>
        <dbReference type="Proteomes" id="UP001473302"/>
    </source>
</evidence>
<dbReference type="InterPro" id="IPR047109">
    <property type="entry name" value="CAD-like"/>
</dbReference>
<keyword evidence="9" id="KW-1185">Reference proteome</keyword>
<dbReference type="SUPFAM" id="SSF50129">
    <property type="entry name" value="GroES-like"/>
    <property type="match status" value="1"/>
</dbReference>
<dbReference type="InterPro" id="IPR013154">
    <property type="entry name" value="ADH-like_N"/>
</dbReference>
<evidence type="ECO:0000313" key="8">
    <source>
        <dbReference type="EMBL" id="GAA5817552.1"/>
    </source>
</evidence>
<dbReference type="Pfam" id="PF08240">
    <property type="entry name" value="ADH_N"/>
    <property type="match status" value="1"/>
</dbReference>
<feature type="domain" description="Alcohol dehydrogenase-like C-terminal" evidence="6">
    <location>
        <begin position="180"/>
        <end position="304"/>
    </location>
</feature>
<dbReference type="Pfam" id="PF00107">
    <property type="entry name" value="ADH_zinc_N"/>
    <property type="match status" value="1"/>
</dbReference>
<keyword evidence="3 5" id="KW-0862">Zinc</keyword>
<dbReference type="InterPro" id="IPR013149">
    <property type="entry name" value="ADH-like_C"/>
</dbReference>
<feature type="domain" description="Alcohol dehydrogenase-like N-terminal" evidence="7">
    <location>
        <begin position="34"/>
        <end position="145"/>
    </location>
</feature>
<dbReference type="PANTHER" id="PTHR42683">
    <property type="entry name" value="ALDEHYDE REDUCTASE"/>
    <property type="match status" value="1"/>
</dbReference>
<evidence type="ECO:0000256" key="2">
    <source>
        <dbReference type="ARBA" id="ARBA00022723"/>
    </source>
</evidence>
<sequence length="340" mass="37715">MTDTFTGWAATTKDKPLVQMELPLREWDEYCVDMDITHCGICASDIHTIDEGWGPTNFPCVAGHEIVGTITRVGKNVTHLKVGDRGGVGPECYSCQKCPTCLEGNQNCCERGYTGTYGGKLPNGDKTYGGYANKWRGDSRWVFKSEDAACFFCAGVTTYAPLKKFHVNEKSVVGVLGIGGLGHFGILFAKAMGATVVGMSHNDNKKETAKELGCDDFINTHNESDLARYRKKLTHILCTGTGKDFKWSTFFDLLHVDGYFMNVSAPEWNFPEINPFQLLMNQVVITGTSAGSPGMMQDMINFAAEKKIKPWIKTYKMADVNKALDDFRAGKPRFRFVLEN</sequence>
<comment type="caution">
    <text evidence="8">The sequence shown here is derived from an EMBL/GenBank/DDBJ whole genome shotgun (WGS) entry which is preliminary data.</text>
</comment>
<evidence type="ECO:0000256" key="3">
    <source>
        <dbReference type="ARBA" id="ARBA00022833"/>
    </source>
</evidence>
<comment type="cofactor">
    <cofactor evidence="1 5">
        <name>Zn(2+)</name>
        <dbReference type="ChEBI" id="CHEBI:29105"/>
    </cofactor>
</comment>
<evidence type="ECO:0000256" key="1">
    <source>
        <dbReference type="ARBA" id="ARBA00001947"/>
    </source>
</evidence>
<accession>A0ABP9ZEK0</accession>
<dbReference type="PROSITE" id="PS00059">
    <property type="entry name" value="ADH_ZINC"/>
    <property type="match status" value="1"/>
</dbReference>